<dbReference type="InterPro" id="IPR014988">
    <property type="entry name" value="Uncharacterised_YqcI/YcgG"/>
</dbReference>
<evidence type="ECO:0000313" key="1">
    <source>
        <dbReference type="EMBL" id="MRI65195.1"/>
    </source>
</evidence>
<proteinExistence type="predicted"/>
<dbReference type="EMBL" id="WJEE01000002">
    <property type="protein sequence ID" value="MRI65195.1"/>
    <property type="molecule type" value="Genomic_DNA"/>
</dbReference>
<organism evidence="1 2">
    <name type="scientific">Gracilibacillus thailandensis</name>
    <dbReference type="NCBI Taxonomy" id="563735"/>
    <lineage>
        <taxon>Bacteria</taxon>
        <taxon>Bacillati</taxon>
        <taxon>Bacillota</taxon>
        <taxon>Bacilli</taxon>
        <taxon>Bacillales</taxon>
        <taxon>Bacillaceae</taxon>
        <taxon>Gracilibacillus</taxon>
    </lineage>
</organism>
<name>A0A6N7QWC5_9BACI</name>
<dbReference type="AlphaFoldDB" id="A0A6N7QWC5"/>
<dbReference type="Proteomes" id="UP000435187">
    <property type="component" value="Unassembled WGS sequence"/>
</dbReference>
<protein>
    <recommendedName>
        <fullName evidence="3">YqcI/YcgG family protein</fullName>
    </recommendedName>
</protein>
<reference evidence="1 2" key="1">
    <citation type="submission" date="2019-10" db="EMBL/GenBank/DDBJ databases">
        <title>Gracilibacillus salitolerans sp. nov., a moderate halophile isolated from a saline soil in northwest China.</title>
        <authorList>
            <person name="Gan L."/>
        </authorList>
    </citation>
    <scope>NUCLEOTIDE SEQUENCE [LARGE SCALE GENOMIC DNA]</scope>
    <source>
        <strain evidence="1 2">TP2-8</strain>
    </source>
</reference>
<evidence type="ECO:0008006" key="3">
    <source>
        <dbReference type="Google" id="ProtNLM"/>
    </source>
</evidence>
<accession>A0A6N7QWC5</accession>
<sequence length="243" mass="29379">MSKWYKKGDIKRDDFLDPWKKRMVARFTDKMSNKEQPFPCIPATIGFALDQLRFGFIGSPTEERTTHELGELLRNYSKHSRELGKYTSLIVFYEISKEIIESYSVEQYEHIFWEQLSKLMVYDKKAWPREIPIDPNHHMWEFSFHGERYFMYCATPAHQKRNSRSFPTLMLAITPRWVFQQFNESKHAEKIINQVRNRLKNYDSIPIHPELKPYGAEDNFEWKQYFLRDNNQISSKCPFHYKK</sequence>
<dbReference type="Pfam" id="PF08892">
    <property type="entry name" value="YqcI_YcgG"/>
    <property type="match status" value="1"/>
</dbReference>
<dbReference type="PANTHER" id="PTHR40045:SF1">
    <property type="entry name" value="YQCI_YCGG FAMILY PROTEIN"/>
    <property type="match status" value="1"/>
</dbReference>
<evidence type="ECO:0000313" key="2">
    <source>
        <dbReference type="Proteomes" id="UP000435187"/>
    </source>
</evidence>
<dbReference type="PANTHER" id="PTHR40045">
    <property type="entry name" value="YCGG FAMILY PROTEIN"/>
    <property type="match status" value="1"/>
</dbReference>
<comment type="caution">
    <text evidence="1">The sequence shown here is derived from an EMBL/GenBank/DDBJ whole genome shotgun (WGS) entry which is preliminary data.</text>
</comment>
<keyword evidence="2" id="KW-1185">Reference proteome</keyword>
<gene>
    <name evidence="1" type="ORF">GH885_02395</name>
</gene>